<organism evidence="2 3">
    <name type="scientific">Tetrapyrgos nigripes</name>
    <dbReference type="NCBI Taxonomy" id="182062"/>
    <lineage>
        <taxon>Eukaryota</taxon>
        <taxon>Fungi</taxon>
        <taxon>Dikarya</taxon>
        <taxon>Basidiomycota</taxon>
        <taxon>Agaricomycotina</taxon>
        <taxon>Agaricomycetes</taxon>
        <taxon>Agaricomycetidae</taxon>
        <taxon>Agaricales</taxon>
        <taxon>Marasmiineae</taxon>
        <taxon>Marasmiaceae</taxon>
        <taxon>Tetrapyrgos</taxon>
    </lineage>
</organism>
<dbReference type="OrthoDB" id="9972196at2759"/>
<evidence type="ECO:0008006" key="4">
    <source>
        <dbReference type="Google" id="ProtNLM"/>
    </source>
</evidence>
<evidence type="ECO:0000256" key="1">
    <source>
        <dbReference type="ARBA" id="ARBA00005564"/>
    </source>
</evidence>
<dbReference type="AlphaFoldDB" id="A0A8H5FKE5"/>
<dbReference type="EMBL" id="JAACJM010000176">
    <property type="protein sequence ID" value="KAF5340450.1"/>
    <property type="molecule type" value="Genomic_DNA"/>
</dbReference>
<accession>A0A8H5FKE5</accession>
<dbReference type="InterPro" id="IPR019405">
    <property type="entry name" value="Lactonase_7-beta_prop"/>
</dbReference>
<reference evidence="2 3" key="1">
    <citation type="journal article" date="2020" name="ISME J.">
        <title>Uncovering the hidden diversity of litter-decomposition mechanisms in mushroom-forming fungi.</title>
        <authorList>
            <person name="Floudas D."/>
            <person name="Bentzer J."/>
            <person name="Ahren D."/>
            <person name="Johansson T."/>
            <person name="Persson P."/>
            <person name="Tunlid A."/>
        </authorList>
    </citation>
    <scope>NUCLEOTIDE SEQUENCE [LARGE SCALE GENOMIC DNA]</scope>
    <source>
        <strain evidence="2 3">CBS 291.85</strain>
    </source>
</reference>
<dbReference type="SUPFAM" id="SSF63825">
    <property type="entry name" value="YWTD domain"/>
    <property type="match status" value="1"/>
</dbReference>
<dbReference type="GO" id="GO:0017057">
    <property type="term" value="F:6-phosphogluconolactonase activity"/>
    <property type="evidence" value="ECO:0007669"/>
    <property type="project" value="TreeGrafter"/>
</dbReference>
<dbReference type="InterPro" id="IPR050282">
    <property type="entry name" value="Cycloisomerase_2"/>
</dbReference>
<dbReference type="InterPro" id="IPR015943">
    <property type="entry name" value="WD40/YVTN_repeat-like_dom_sf"/>
</dbReference>
<proteinExistence type="inferred from homology"/>
<dbReference type="Proteomes" id="UP000559256">
    <property type="component" value="Unassembled WGS sequence"/>
</dbReference>
<name>A0A8H5FKE5_9AGAR</name>
<sequence length="399" mass="42284">MVNFTILAGGFDIAGTLPFIATYLFNSEAGSLDVVGQFPTGGNCSWISSGLTNRSVLYAVNEVSPTGALQSFTVTSEGFLSPAVDTISSEGDRPAYTTALSNFGRPQIAVMDYNSGNGRIVPLSKDGLHFDDSAASAGVITFPVPAAPTSEGVSHPHMVLELDEEILVPDLGGDTIWRLTQEATGNWTIVGSIPQPPSSGPRHLAVHNGFLYTLHETASTLTLQRLPAFPNGTSEIIANVSTIPSNPLPGAIWAAAEILIPKSTSQFPIPYIYVSNRNTGVPDATGKGDSIAIFEHVHAGTSMAAEGSLKLVTQVFTGLQQIRGMEIGLEGNRGNEFLIAAGVAGEGGTVVYKRVDGGRRLEEVARNLDIPTRSTFAKFSDDAGARFYDELLRLNLKIF</sequence>
<comment type="caution">
    <text evidence="2">The sequence shown here is derived from an EMBL/GenBank/DDBJ whole genome shotgun (WGS) entry which is preliminary data.</text>
</comment>
<gene>
    <name evidence="2" type="ORF">D9758_013556</name>
</gene>
<dbReference type="Pfam" id="PF10282">
    <property type="entry name" value="Lactonase"/>
    <property type="match status" value="1"/>
</dbReference>
<evidence type="ECO:0000313" key="2">
    <source>
        <dbReference type="EMBL" id="KAF5340450.1"/>
    </source>
</evidence>
<dbReference type="PANTHER" id="PTHR30344:SF1">
    <property type="entry name" value="6-PHOSPHOGLUCONOLACTONASE"/>
    <property type="match status" value="1"/>
</dbReference>
<dbReference type="Gene3D" id="2.130.10.10">
    <property type="entry name" value="YVTN repeat-like/Quinoprotein amine dehydrogenase"/>
    <property type="match status" value="1"/>
</dbReference>
<comment type="similarity">
    <text evidence="1">Belongs to the cycloisomerase 2 family.</text>
</comment>
<dbReference type="PANTHER" id="PTHR30344">
    <property type="entry name" value="6-PHOSPHOGLUCONOLACTONASE-RELATED"/>
    <property type="match status" value="1"/>
</dbReference>
<protein>
    <recommendedName>
        <fullName evidence="4">Isomerase YbhE</fullName>
    </recommendedName>
</protein>
<keyword evidence="3" id="KW-1185">Reference proteome</keyword>
<evidence type="ECO:0000313" key="3">
    <source>
        <dbReference type="Proteomes" id="UP000559256"/>
    </source>
</evidence>